<sequence>MSRRHGHSGIGDSKILQRKIPSSGKYTDVKPRVDTGSSMTRYMKGIEEMQICLRMKNNEIFRRMKATTLAQLVLQVANVSMQEEDSSISDLVLFTASARSGVSSVTLNGGDNTDRRRSSSSNNSGLNGFHDDDDDKVNSPRSSLQSVIRGVGEVDMMDNNKHSDNELAAALETPYPDCPYLLLDVRDQDEYAACHIVGAKSYPIAMLSRTMNNFTREILEFKNCPGRIIIIYDEDERIGTVAASTMVERGFDNMFLLSGGLKILAQKIPEGIVTGTYPLSCRVPGRRSGGNQVYNGPPANPKKCRFSADDLDRINHYLEESLVPQDTGSRLSRLTNTSRRSNVSSKASTMTNASSVSNRRAWR</sequence>
<keyword evidence="4" id="KW-0963">Cytoplasm</keyword>
<proteinExistence type="inferred from homology"/>
<dbReference type="GO" id="GO:0005813">
    <property type="term" value="C:centrosome"/>
    <property type="evidence" value="ECO:0007669"/>
    <property type="project" value="UniProtKB-SubCell"/>
</dbReference>
<name>F7B9W5_CIOIN</name>
<reference evidence="14" key="1">
    <citation type="journal article" date="2002" name="Science">
        <title>The draft genome of Ciona intestinalis: insights into chordate and vertebrate origins.</title>
        <authorList>
            <person name="Dehal P."/>
            <person name="Satou Y."/>
            <person name="Campbell R.K."/>
            <person name="Chapman J."/>
            <person name="Degnan B."/>
            <person name="De Tomaso A."/>
            <person name="Davidson B."/>
            <person name="Di Gregorio A."/>
            <person name="Gelpke M."/>
            <person name="Goodstein D.M."/>
            <person name="Harafuji N."/>
            <person name="Hastings K.E."/>
            <person name="Ho I."/>
            <person name="Hotta K."/>
            <person name="Huang W."/>
            <person name="Kawashima T."/>
            <person name="Lemaire P."/>
            <person name="Martinez D."/>
            <person name="Meinertzhagen I.A."/>
            <person name="Necula S."/>
            <person name="Nonaka M."/>
            <person name="Putnam N."/>
            <person name="Rash S."/>
            <person name="Saiga H."/>
            <person name="Satake M."/>
            <person name="Terry A."/>
            <person name="Yamada L."/>
            <person name="Wang H.G."/>
            <person name="Awazu S."/>
            <person name="Azumi K."/>
            <person name="Boore J."/>
            <person name="Branno M."/>
            <person name="Chin-Bow S."/>
            <person name="DeSantis R."/>
            <person name="Doyle S."/>
            <person name="Francino P."/>
            <person name="Keys D.N."/>
            <person name="Haga S."/>
            <person name="Hayashi H."/>
            <person name="Hino K."/>
            <person name="Imai K.S."/>
            <person name="Inaba K."/>
            <person name="Kano S."/>
            <person name="Kobayashi K."/>
            <person name="Kobayashi M."/>
            <person name="Lee B.I."/>
            <person name="Makabe K.W."/>
            <person name="Manohar C."/>
            <person name="Matassi G."/>
            <person name="Medina M."/>
            <person name="Mochizuki Y."/>
            <person name="Mount S."/>
            <person name="Morishita T."/>
            <person name="Miura S."/>
            <person name="Nakayama A."/>
            <person name="Nishizaka S."/>
            <person name="Nomoto H."/>
            <person name="Ohta F."/>
            <person name="Oishi K."/>
            <person name="Rigoutsos I."/>
            <person name="Sano M."/>
            <person name="Sasaki A."/>
            <person name="Sasakura Y."/>
            <person name="Shoguchi E."/>
            <person name="Shin-i T."/>
            <person name="Spagnuolo A."/>
            <person name="Stainier D."/>
            <person name="Suzuki M.M."/>
            <person name="Tassy O."/>
            <person name="Takatori N."/>
            <person name="Tokuoka M."/>
            <person name="Yagi K."/>
            <person name="Yoshizaki F."/>
            <person name="Wada S."/>
            <person name="Zhang C."/>
            <person name="Hyatt P.D."/>
            <person name="Larimer F."/>
            <person name="Detter C."/>
            <person name="Doggett N."/>
            <person name="Glavina T."/>
            <person name="Hawkins T."/>
            <person name="Richardson P."/>
            <person name="Lucas S."/>
            <person name="Kohara Y."/>
            <person name="Levine M."/>
            <person name="Satoh N."/>
            <person name="Rokhsar D.S."/>
        </authorList>
    </citation>
    <scope>NUCLEOTIDE SEQUENCE [LARGE SCALE GENOMIC DNA]</scope>
</reference>
<dbReference type="GO" id="GO:0060271">
    <property type="term" value="P:cilium assembly"/>
    <property type="evidence" value="ECO:0000318"/>
    <property type="project" value="GO_Central"/>
</dbReference>
<evidence type="ECO:0000256" key="2">
    <source>
        <dbReference type="ARBA" id="ARBA00004300"/>
    </source>
</evidence>
<comment type="subcellular location">
    <subcellularLocation>
        <location evidence="1">Cytoplasm</location>
        <location evidence="1">Cytoskeleton</location>
        <location evidence="1">Cilium basal body</location>
    </subcellularLocation>
    <subcellularLocation>
        <location evidence="2">Cytoplasm</location>
        <location evidence="2">Cytoskeleton</location>
        <location evidence="2">Microtubule organizing center</location>
        <location evidence="2">Centrosome</location>
    </subcellularLocation>
</comment>
<dbReference type="SUPFAM" id="SSF52821">
    <property type="entry name" value="Rhodanese/Cell cycle control phosphatase"/>
    <property type="match status" value="1"/>
</dbReference>
<evidence type="ECO:0000256" key="3">
    <source>
        <dbReference type="ARBA" id="ARBA00022448"/>
    </source>
</evidence>
<dbReference type="FunCoup" id="F7B9W5">
    <property type="interactions" value="141"/>
</dbReference>
<feature type="compositionally biased region" description="Low complexity" evidence="11">
    <location>
        <begin position="329"/>
        <end position="345"/>
    </location>
</feature>
<evidence type="ECO:0000256" key="8">
    <source>
        <dbReference type="ARBA" id="ARBA00023212"/>
    </source>
</evidence>
<dbReference type="GO" id="GO:0015031">
    <property type="term" value="P:protein transport"/>
    <property type="evidence" value="ECO:0007669"/>
    <property type="project" value="UniProtKB-KW"/>
</dbReference>
<dbReference type="PANTHER" id="PTHR44390:SF1">
    <property type="entry name" value="CENTROSOMAL PROTEIN OF 41 KDA"/>
    <property type="match status" value="1"/>
</dbReference>
<accession>F7B9W5</accession>
<reference evidence="13" key="4">
    <citation type="submission" date="2025-09" db="UniProtKB">
        <authorList>
            <consortium name="Ensembl"/>
        </authorList>
    </citation>
    <scope>IDENTIFICATION</scope>
</reference>
<evidence type="ECO:0000256" key="9">
    <source>
        <dbReference type="ARBA" id="ARBA00023273"/>
    </source>
</evidence>
<evidence type="ECO:0000256" key="6">
    <source>
        <dbReference type="ARBA" id="ARBA00022927"/>
    </source>
</evidence>
<keyword evidence="9" id="KW-0966">Cell projection</keyword>
<dbReference type="CDD" id="cd00158">
    <property type="entry name" value="RHOD"/>
    <property type="match status" value="1"/>
</dbReference>
<dbReference type="InterPro" id="IPR051889">
    <property type="entry name" value="CEP41"/>
</dbReference>
<dbReference type="InterPro" id="IPR001763">
    <property type="entry name" value="Rhodanese-like_dom"/>
</dbReference>
<evidence type="ECO:0000313" key="13">
    <source>
        <dbReference type="Ensembl" id="ENSCINP00000018877.3"/>
    </source>
</evidence>
<dbReference type="Proteomes" id="UP000008144">
    <property type="component" value="Chromosome 5"/>
</dbReference>
<keyword evidence="14" id="KW-1185">Reference proteome</keyword>
<keyword evidence="6" id="KW-0653">Protein transport</keyword>
<evidence type="ECO:0000256" key="1">
    <source>
        <dbReference type="ARBA" id="ARBA00004120"/>
    </source>
</evidence>
<dbReference type="STRING" id="7719.ENSCINP00000018877"/>
<feature type="region of interest" description="Disordered" evidence="11">
    <location>
        <begin position="104"/>
        <end position="144"/>
    </location>
</feature>
<dbReference type="HOGENOM" id="CLU_064316_0_0_1"/>
<dbReference type="Ensembl" id="ENSCINT00000018877.3">
    <property type="protein sequence ID" value="ENSCINP00000018877.3"/>
    <property type="gene ID" value="ENSCING00000009290.3"/>
</dbReference>
<dbReference type="AlphaFoldDB" id="F7B9W5"/>
<dbReference type="GeneTree" id="ENSGT00390000002222"/>
<feature type="compositionally biased region" description="Polar residues" evidence="11">
    <location>
        <begin position="346"/>
        <end position="363"/>
    </location>
</feature>
<dbReference type="OMA" id="TMCQRGF"/>
<organism evidence="13 14">
    <name type="scientific">Ciona intestinalis</name>
    <name type="common">Transparent sea squirt</name>
    <name type="synonym">Ascidia intestinalis</name>
    <dbReference type="NCBI Taxonomy" id="7719"/>
    <lineage>
        <taxon>Eukaryota</taxon>
        <taxon>Metazoa</taxon>
        <taxon>Chordata</taxon>
        <taxon>Tunicata</taxon>
        <taxon>Ascidiacea</taxon>
        <taxon>Phlebobranchia</taxon>
        <taxon>Cionidae</taxon>
        <taxon>Ciona</taxon>
    </lineage>
</organism>
<comment type="similarity">
    <text evidence="10">Belongs to the CEP41 family.</text>
</comment>
<feature type="region of interest" description="Disordered" evidence="11">
    <location>
        <begin position="325"/>
        <end position="363"/>
    </location>
</feature>
<dbReference type="Pfam" id="PF00581">
    <property type="entry name" value="Rhodanese"/>
    <property type="match status" value="1"/>
</dbReference>
<keyword evidence="8" id="KW-0206">Cytoskeleton</keyword>
<evidence type="ECO:0000256" key="7">
    <source>
        <dbReference type="ARBA" id="ARBA00023069"/>
    </source>
</evidence>
<keyword evidence="7" id="KW-0969">Cilium</keyword>
<dbReference type="PROSITE" id="PS50206">
    <property type="entry name" value="RHODANESE_3"/>
    <property type="match status" value="1"/>
</dbReference>
<reference evidence="13" key="3">
    <citation type="submission" date="2025-08" db="UniProtKB">
        <authorList>
            <consortium name="Ensembl"/>
        </authorList>
    </citation>
    <scope>IDENTIFICATION</scope>
</reference>
<gene>
    <name evidence="13" type="primary">LOC100186570</name>
</gene>
<dbReference type="EMBL" id="EAAA01002171">
    <property type="status" value="NOT_ANNOTATED_CDS"/>
    <property type="molecule type" value="Genomic_DNA"/>
</dbReference>
<keyword evidence="3" id="KW-0813">Transport</keyword>
<keyword evidence="5" id="KW-0970">Cilium biogenesis/degradation</keyword>
<feature type="region of interest" description="Disordered" evidence="11">
    <location>
        <begin position="1"/>
        <end position="33"/>
    </location>
</feature>
<dbReference type="Gene3D" id="3.40.250.10">
    <property type="entry name" value="Rhodanese-like domain"/>
    <property type="match status" value="1"/>
</dbReference>
<dbReference type="InParanoid" id="F7B9W5"/>
<evidence type="ECO:0000259" key="12">
    <source>
        <dbReference type="PROSITE" id="PS50206"/>
    </source>
</evidence>
<dbReference type="GO" id="GO:0036064">
    <property type="term" value="C:ciliary basal body"/>
    <property type="evidence" value="ECO:0000318"/>
    <property type="project" value="GO_Central"/>
</dbReference>
<evidence type="ECO:0000256" key="5">
    <source>
        <dbReference type="ARBA" id="ARBA00022794"/>
    </source>
</evidence>
<dbReference type="PANTHER" id="PTHR44390">
    <property type="entry name" value="CENTROSOMAL PROTEIN OF 41 KDA"/>
    <property type="match status" value="1"/>
</dbReference>
<reference evidence="13" key="2">
    <citation type="journal article" date="2008" name="Genome Biol.">
        <title>Improved genome assembly and evidence-based global gene model set for the chordate Ciona intestinalis: new insight into intron and operon populations.</title>
        <authorList>
            <person name="Satou Y."/>
            <person name="Mineta K."/>
            <person name="Ogasawara M."/>
            <person name="Sasakura Y."/>
            <person name="Shoguchi E."/>
            <person name="Ueno K."/>
            <person name="Yamada L."/>
            <person name="Matsumoto J."/>
            <person name="Wasserscheid J."/>
            <person name="Dewar K."/>
            <person name="Wiley G.B."/>
            <person name="Macmil S.L."/>
            <person name="Roe B.A."/>
            <person name="Zeller R.W."/>
            <person name="Hastings K.E."/>
            <person name="Lemaire P."/>
            <person name="Lindquist E."/>
            <person name="Endo T."/>
            <person name="Hotta K."/>
            <person name="Inaba K."/>
        </authorList>
    </citation>
    <scope>NUCLEOTIDE SEQUENCE [LARGE SCALE GENOMIC DNA]</scope>
    <source>
        <strain evidence="13">wild type</strain>
    </source>
</reference>
<evidence type="ECO:0000256" key="10">
    <source>
        <dbReference type="ARBA" id="ARBA00038465"/>
    </source>
</evidence>
<protein>
    <submittedName>
        <fullName evidence="13">Centrosomal protein of 41 kDa</fullName>
    </submittedName>
</protein>
<dbReference type="SMART" id="SM00450">
    <property type="entry name" value="RHOD"/>
    <property type="match status" value="1"/>
</dbReference>
<evidence type="ECO:0000256" key="4">
    <source>
        <dbReference type="ARBA" id="ARBA00022490"/>
    </source>
</evidence>
<dbReference type="InterPro" id="IPR036873">
    <property type="entry name" value="Rhodanese-like_dom_sf"/>
</dbReference>
<evidence type="ECO:0000256" key="11">
    <source>
        <dbReference type="SAM" id="MobiDB-lite"/>
    </source>
</evidence>
<evidence type="ECO:0000313" key="14">
    <source>
        <dbReference type="Proteomes" id="UP000008144"/>
    </source>
</evidence>
<feature type="domain" description="Rhodanese" evidence="12">
    <location>
        <begin position="176"/>
        <end position="273"/>
    </location>
</feature>